<comment type="subcellular location">
    <subcellularLocation>
        <location evidence="1">Nucleus</location>
    </subcellularLocation>
</comment>
<evidence type="ECO:0000256" key="1">
    <source>
        <dbReference type="ARBA" id="ARBA00004123"/>
    </source>
</evidence>
<evidence type="ECO:0000256" key="2">
    <source>
        <dbReference type="ARBA" id="ARBA00022723"/>
    </source>
</evidence>
<evidence type="ECO:0000256" key="6">
    <source>
        <dbReference type="SAM" id="Phobius"/>
    </source>
</evidence>
<keyword evidence="4" id="KW-0804">Transcription</keyword>
<gene>
    <name evidence="8" type="ORF">SCHPADRAFT_577140</name>
</gene>
<keyword evidence="3" id="KW-0805">Transcription regulation</keyword>
<proteinExistence type="predicted"/>
<keyword evidence="5" id="KW-0539">Nucleus</keyword>
<dbReference type="InterPro" id="IPR050815">
    <property type="entry name" value="TF_fung"/>
</dbReference>
<evidence type="ECO:0000313" key="9">
    <source>
        <dbReference type="Proteomes" id="UP000053477"/>
    </source>
</evidence>
<dbReference type="GO" id="GO:0008270">
    <property type="term" value="F:zinc ion binding"/>
    <property type="evidence" value="ECO:0007669"/>
    <property type="project" value="InterPro"/>
</dbReference>
<evidence type="ECO:0000313" key="8">
    <source>
        <dbReference type="EMBL" id="KLO09208.1"/>
    </source>
</evidence>
<dbReference type="PANTHER" id="PTHR47338:SF29">
    <property type="entry name" value="ZN(2)-C6 FUNGAL-TYPE DOMAIN-CONTAINING PROTEIN"/>
    <property type="match status" value="1"/>
</dbReference>
<dbReference type="OrthoDB" id="39175at2759"/>
<dbReference type="Pfam" id="PF04082">
    <property type="entry name" value="Fungal_trans"/>
    <property type="match status" value="1"/>
</dbReference>
<name>A0A0H2RID2_9AGAM</name>
<dbReference type="EMBL" id="KQ086063">
    <property type="protein sequence ID" value="KLO09208.1"/>
    <property type="molecule type" value="Genomic_DNA"/>
</dbReference>
<accession>A0A0H2RID2</accession>
<dbReference type="PANTHER" id="PTHR47338">
    <property type="entry name" value="ZN(II)2CYS6 TRANSCRIPTION FACTOR (EUROFUNG)-RELATED"/>
    <property type="match status" value="1"/>
</dbReference>
<dbReference type="InParanoid" id="A0A0H2RID2"/>
<keyword evidence="6" id="KW-1133">Transmembrane helix</keyword>
<feature type="domain" description="Xylanolytic transcriptional activator regulatory" evidence="7">
    <location>
        <begin position="187"/>
        <end position="265"/>
    </location>
</feature>
<feature type="transmembrane region" description="Helical" evidence="6">
    <location>
        <begin position="426"/>
        <end position="448"/>
    </location>
</feature>
<dbReference type="GO" id="GO:0006351">
    <property type="term" value="P:DNA-templated transcription"/>
    <property type="evidence" value="ECO:0007669"/>
    <property type="project" value="InterPro"/>
</dbReference>
<dbReference type="CDD" id="cd12148">
    <property type="entry name" value="fungal_TF_MHR"/>
    <property type="match status" value="1"/>
</dbReference>
<organism evidence="8 9">
    <name type="scientific">Schizopora paradoxa</name>
    <dbReference type="NCBI Taxonomy" id="27342"/>
    <lineage>
        <taxon>Eukaryota</taxon>
        <taxon>Fungi</taxon>
        <taxon>Dikarya</taxon>
        <taxon>Basidiomycota</taxon>
        <taxon>Agaricomycotina</taxon>
        <taxon>Agaricomycetes</taxon>
        <taxon>Hymenochaetales</taxon>
        <taxon>Schizoporaceae</taxon>
        <taxon>Schizopora</taxon>
    </lineage>
</organism>
<dbReference type="GO" id="GO:0005634">
    <property type="term" value="C:nucleus"/>
    <property type="evidence" value="ECO:0007669"/>
    <property type="project" value="UniProtKB-SubCell"/>
</dbReference>
<dbReference type="InterPro" id="IPR007219">
    <property type="entry name" value="XnlR_reg_dom"/>
</dbReference>
<sequence>MEKRIEELEGLIRDLDIPESNQMILSQNSSAYERSVGANAGPSEWLDNLPERKSLRALVQIFFKNHPHPRRMFHQRTFLEALDLPIDHPDFPQPAILHSICAIVGMMTDEVPPPPRPNFAERPDDVLFPRNYQRRNDLPDSFCELHAQLATAEIDKCEEDEKHYLDCLRALTILTCHYHSYAKLYDTYLISGRAARLSSLLGLNQYFDPGFNYRSVESVTLEESRRNSFWLMYAQERLFVTGSAWPMCIDDDDIVQLLPLPLDYFNQGISVCLEKRQWSTSPNILFHHPPELTDPFVLYIKSSILVSKVKRFQSRQHTLTFRESNGALTESIDDLRQTKEFQEVDALTELFVSKFPKEYTFNWNGDATEVHLFLAVLAPYLASIHLHLPHANASSSDCPSARRILGAANTAVSHIRAAWASSARMLMMNATFAMYSLFMCGKVMLTFLHAEGRRHMRLADNEIERKCEENIAFITLALGQVGDRSPLARQ</sequence>
<dbReference type="AlphaFoldDB" id="A0A0H2RID2"/>
<evidence type="ECO:0000256" key="5">
    <source>
        <dbReference type="ARBA" id="ARBA00023242"/>
    </source>
</evidence>
<keyword evidence="9" id="KW-1185">Reference proteome</keyword>
<keyword evidence="6" id="KW-0812">Transmembrane</keyword>
<dbReference type="GO" id="GO:0000981">
    <property type="term" value="F:DNA-binding transcription factor activity, RNA polymerase II-specific"/>
    <property type="evidence" value="ECO:0007669"/>
    <property type="project" value="InterPro"/>
</dbReference>
<keyword evidence="6" id="KW-0472">Membrane</keyword>
<protein>
    <recommendedName>
        <fullName evidence="7">Xylanolytic transcriptional activator regulatory domain-containing protein</fullName>
    </recommendedName>
</protein>
<reference evidence="8 9" key="1">
    <citation type="submission" date="2015-04" db="EMBL/GenBank/DDBJ databases">
        <title>Complete genome sequence of Schizopora paradoxa KUC8140, a cosmopolitan wood degrader in East Asia.</title>
        <authorList>
            <consortium name="DOE Joint Genome Institute"/>
            <person name="Min B."/>
            <person name="Park H."/>
            <person name="Jang Y."/>
            <person name="Kim J.-J."/>
            <person name="Kim K.H."/>
            <person name="Pangilinan J."/>
            <person name="Lipzen A."/>
            <person name="Riley R."/>
            <person name="Grigoriev I.V."/>
            <person name="Spatafora J.W."/>
            <person name="Choi I.-G."/>
        </authorList>
    </citation>
    <scope>NUCLEOTIDE SEQUENCE [LARGE SCALE GENOMIC DNA]</scope>
    <source>
        <strain evidence="8 9">KUC8140</strain>
    </source>
</reference>
<keyword evidence="2" id="KW-0479">Metal-binding</keyword>
<dbReference type="Proteomes" id="UP000053477">
    <property type="component" value="Unassembled WGS sequence"/>
</dbReference>
<evidence type="ECO:0000256" key="3">
    <source>
        <dbReference type="ARBA" id="ARBA00023015"/>
    </source>
</evidence>
<dbReference type="SMART" id="SM00906">
    <property type="entry name" value="Fungal_trans"/>
    <property type="match status" value="1"/>
</dbReference>
<evidence type="ECO:0000256" key="4">
    <source>
        <dbReference type="ARBA" id="ARBA00023163"/>
    </source>
</evidence>
<dbReference type="GO" id="GO:0003677">
    <property type="term" value="F:DNA binding"/>
    <property type="evidence" value="ECO:0007669"/>
    <property type="project" value="InterPro"/>
</dbReference>
<evidence type="ECO:0000259" key="7">
    <source>
        <dbReference type="SMART" id="SM00906"/>
    </source>
</evidence>